<feature type="transmembrane region" description="Helical" evidence="2">
    <location>
        <begin position="65"/>
        <end position="86"/>
    </location>
</feature>
<evidence type="ECO:0000256" key="2">
    <source>
        <dbReference type="SAM" id="Phobius"/>
    </source>
</evidence>
<proteinExistence type="predicted"/>
<reference evidence="3" key="1">
    <citation type="journal article" date="2014" name="Int. J. Syst. Evol. Microbiol.">
        <title>Complete genome sequence of Corynebacterium casei LMG S-19264T (=DSM 44701T), isolated from a smear-ripened cheese.</title>
        <authorList>
            <consortium name="US DOE Joint Genome Institute (JGI-PGF)"/>
            <person name="Walter F."/>
            <person name="Albersmeier A."/>
            <person name="Kalinowski J."/>
            <person name="Ruckert C."/>
        </authorList>
    </citation>
    <scope>NUCLEOTIDE SEQUENCE</scope>
    <source>
        <strain evidence="3">VKM Ac-1321</strain>
    </source>
</reference>
<dbReference type="EMBL" id="BSFP01000097">
    <property type="protein sequence ID" value="GLL07489.1"/>
    <property type="molecule type" value="Genomic_DNA"/>
</dbReference>
<accession>A0A9W6KVJ6</accession>
<gene>
    <name evidence="3" type="ORF">GCM10017581_092410</name>
</gene>
<feature type="compositionally biased region" description="Basic and acidic residues" evidence="1">
    <location>
        <begin position="22"/>
        <end position="31"/>
    </location>
</feature>
<sequence length="122" mass="13016">MRNQKQTHTDLSAETPTAGADKGYERTKPKVTTEETALKSFKVKNATDVESVAPKTWRQVSPIDLVAMGLTGVGGSGIVAVVVCVFADANAAAFTVLGTIATTALGVLPWYLRRKINNSHTR</sequence>
<comment type="caution">
    <text evidence="3">The sequence shown here is derived from an EMBL/GenBank/DDBJ whole genome shotgun (WGS) entry which is preliminary data.</text>
</comment>
<dbReference type="Proteomes" id="UP001143480">
    <property type="component" value="Unassembled WGS sequence"/>
</dbReference>
<evidence type="ECO:0000313" key="4">
    <source>
        <dbReference type="Proteomes" id="UP001143480"/>
    </source>
</evidence>
<feature type="transmembrane region" description="Helical" evidence="2">
    <location>
        <begin position="92"/>
        <end position="112"/>
    </location>
</feature>
<evidence type="ECO:0000256" key="1">
    <source>
        <dbReference type="SAM" id="MobiDB-lite"/>
    </source>
</evidence>
<dbReference type="RefSeq" id="WP_261961204.1">
    <property type="nucleotide sequence ID" value="NZ_BAAAXA010000001.1"/>
</dbReference>
<keyword evidence="2" id="KW-1133">Transmembrane helix</keyword>
<organism evidence="3 4">
    <name type="scientific">Dactylosporangium matsuzakiense</name>
    <dbReference type="NCBI Taxonomy" id="53360"/>
    <lineage>
        <taxon>Bacteria</taxon>
        <taxon>Bacillati</taxon>
        <taxon>Actinomycetota</taxon>
        <taxon>Actinomycetes</taxon>
        <taxon>Micromonosporales</taxon>
        <taxon>Micromonosporaceae</taxon>
        <taxon>Dactylosporangium</taxon>
    </lineage>
</organism>
<evidence type="ECO:0000313" key="3">
    <source>
        <dbReference type="EMBL" id="GLL07489.1"/>
    </source>
</evidence>
<feature type="region of interest" description="Disordered" evidence="1">
    <location>
        <begin position="1"/>
        <end position="31"/>
    </location>
</feature>
<feature type="compositionally biased region" description="Polar residues" evidence="1">
    <location>
        <begin position="1"/>
        <end position="15"/>
    </location>
</feature>
<dbReference type="AlphaFoldDB" id="A0A9W6KVJ6"/>
<protein>
    <submittedName>
        <fullName evidence="3">Uncharacterized protein</fullName>
    </submittedName>
</protein>
<keyword evidence="2" id="KW-0472">Membrane</keyword>
<name>A0A9W6KVJ6_9ACTN</name>
<reference evidence="3" key="2">
    <citation type="submission" date="2023-01" db="EMBL/GenBank/DDBJ databases">
        <authorList>
            <person name="Sun Q."/>
            <person name="Evtushenko L."/>
        </authorList>
    </citation>
    <scope>NUCLEOTIDE SEQUENCE</scope>
    <source>
        <strain evidence="3">VKM Ac-1321</strain>
    </source>
</reference>
<keyword evidence="4" id="KW-1185">Reference proteome</keyword>
<keyword evidence="2" id="KW-0812">Transmembrane</keyword>